<name>A0A3D9UQ04_9GAMM</name>
<gene>
    <name evidence="1" type="ORF">BDD26_1465</name>
</gene>
<dbReference type="Proteomes" id="UP000256294">
    <property type="component" value="Unassembled WGS sequence"/>
</dbReference>
<sequence>MSMIQVRVDEKLPFYEVSLIVAENDDDEDI</sequence>
<evidence type="ECO:0000313" key="2">
    <source>
        <dbReference type="Proteomes" id="UP000256294"/>
    </source>
</evidence>
<dbReference type="AlphaFoldDB" id="A0A3D9UQ04"/>
<organism evidence="1 2">
    <name type="scientific">Xenorhabdus cabanillasii</name>
    <dbReference type="NCBI Taxonomy" id="351673"/>
    <lineage>
        <taxon>Bacteria</taxon>
        <taxon>Pseudomonadati</taxon>
        <taxon>Pseudomonadota</taxon>
        <taxon>Gammaproteobacteria</taxon>
        <taxon>Enterobacterales</taxon>
        <taxon>Morganellaceae</taxon>
        <taxon>Xenorhabdus</taxon>
    </lineage>
</organism>
<dbReference type="EMBL" id="QTUB01000001">
    <property type="protein sequence ID" value="REF26781.1"/>
    <property type="molecule type" value="Genomic_DNA"/>
</dbReference>
<protein>
    <submittedName>
        <fullName evidence="1">Uncharacterized protein</fullName>
    </submittedName>
</protein>
<proteinExistence type="predicted"/>
<comment type="caution">
    <text evidence="1">The sequence shown here is derived from an EMBL/GenBank/DDBJ whole genome shotgun (WGS) entry which is preliminary data.</text>
</comment>
<keyword evidence="2" id="KW-1185">Reference proteome</keyword>
<accession>A0A3D9UQ04</accession>
<evidence type="ECO:0000313" key="1">
    <source>
        <dbReference type="EMBL" id="REF26781.1"/>
    </source>
</evidence>
<reference evidence="1 2" key="1">
    <citation type="submission" date="2018-08" db="EMBL/GenBank/DDBJ databases">
        <title>Genomic Encyclopedia of Archaeal and Bacterial Type Strains, Phase II (KMG-II): from individual species to whole genera.</title>
        <authorList>
            <person name="Goeker M."/>
        </authorList>
    </citation>
    <scope>NUCLEOTIDE SEQUENCE [LARGE SCALE GENOMIC DNA]</scope>
    <source>
        <strain evidence="1 2">DSM 17905</strain>
    </source>
</reference>